<dbReference type="GO" id="GO:0003723">
    <property type="term" value="F:RNA binding"/>
    <property type="evidence" value="ECO:0007669"/>
    <property type="project" value="TreeGrafter"/>
</dbReference>
<gene>
    <name evidence="6" type="ORF">CBR_g52408</name>
</gene>
<dbReference type="EMBL" id="BFEA01000908">
    <property type="protein sequence ID" value="GBG91453.1"/>
    <property type="molecule type" value="Genomic_DNA"/>
</dbReference>
<dbReference type="AlphaFoldDB" id="A0A388MAD1"/>
<dbReference type="Gramene" id="GBG91453">
    <property type="protein sequence ID" value="GBG91453"/>
    <property type="gene ID" value="CBR_g52408"/>
</dbReference>
<comment type="caution">
    <text evidence="6">The sequence shown here is derived from an EMBL/GenBank/DDBJ whole genome shotgun (WGS) entry which is preliminary data.</text>
</comment>
<protein>
    <recommendedName>
        <fullName evidence="4">60S ribosomal protein L13</fullName>
    </recommendedName>
</protein>
<evidence type="ECO:0000313" key="6">
    <source>
        <dbReference type="EMBL" id="GBG91453.1"/>
    </source>
</evidence>
<proteinExistence type="inferred from homology"/>
<name>A0A388MAD1_CHABU</name>
<reference evidence="6 7" key="1">
    <citation type="journal article" date="2018" name="Cell">
        <title>The Chara Genome: Secondary Complexity and Implications for Plant Terrestrialization.</title>
        <authorList>
            <person name="Nishiyama T."/>
            <person name="Sakayama H."/>
            <person name="Vries J.D."/>
            <person name="Buschmann H."/>
            <person name="Saint-Marcoux D."/>
            <person name="Ullrich K.K."/>
            <person name="Haas F.B."/>
            <person name="Vanderstraeten L."/>
            <person name="Becker D."/>
            <person name="Lang D."/>
            <person name="Vosolsobe S."/>
            <person name="Rombauts S."/>
            <person name="Wilhelmsson P.K.I."/>
            <person name="Janitza P."/>
            <person name="Kern R."/>
            <person name="Heyl A."/>
            <person name="Rumpler F."/>
            <person name="Villalobos L.I.A.C."/>
            <person name="Clay J.M."/>
            <person name="Skokan R."/>
            <person name="Toyoda A."/>
            <person name="Suzuki Y."/>
            <person name="Kagoshima H."/>
            <person name="Schijlen E."/>
            <person name="Tajeshwar N."/>
            <person name="Catarino B."/>
            <person name="Hetherington A.J."/>
            <person name="Saltykova A."/>
            <person name="Bonnot C."/>
            <person name="Breuninger H."/>
            <person name="Symeonidi A."/>
            <person name="Radhakrishnan G.V."/>
            <person name="Van Nieuwerburgh F."/>
            <person name="Deforce D."/>
            <person name="Chang C."/>
            <person name="Karol K.G."/>
            <person name="Hedrich R."/>
            <person name="Ulvskov P."/>
            <person name="Glockner G."/>
            <person name="Delwiche C.F."/>
            <person name="Petrasek J."/>
            <person name="Van de Peer Y."/>
            <person name="Friml J."/>
            <person name="Beilby M."/>
            <person name="Dolan L."/>
            <person name="Kohara Y."/>
            <person name="Sugano S."/>
            <person name="Fujiyama A."/>
            <person name="Delaux P.-M."/>
            <person name="Quint M."/>
            <person name="TheiBen G."/>
            <person name="Hagemann M."/>
            <person name="Harholt J."/>
            <person name="Dunand C."/>
            <person name="Zachgo S."/>
            <person name="Langdale J."/>
            <person name="Maumus F."/>
            <person name="Straeten D.V.D."/>
            <person name="Gould S.B."/>
            <person name="Rensing S.A."/>
        </authorList>
    </citation>
    <scope>NUCLEOTIDE SEQUENCE [LARGE SCALE GENOMIC DNA]</scope>
    <source>
        <strain evidence="6 7">S276</strain>
    </source>
</reference>
<feature type="region of interest" description="Disordered" evidence="5">
    <location>
        <begin position="191"/>
        <end position="210"/>
    </location>
</feature>
<dbReference type="HAMAP" id="MF_00499">
    <property type="entry name" value="Ribosomal_eL13"/>
    <property type="match status" value="1"/>
</dbReference>
<dbReference type="STRING" id="69332.A0A388MAD1"/>
<evidence type="ECO:0000256" key="4">
    <source>
        <dbReference type="RuleBase" id="RU000572"/>
    </source>
</evidence>
<sequence length="210" mass="23979">MVRHNNVVPNAHFRKDWQSRVKTWFNQPGRKKRRRLARQKKAVKIFPRPTSGLLRPVVHGQSIKYNSKVRLGRGFSLEELKEAGVPKKLAPTIGIAVDHRRRNRCLEGLQANVQRLKTFKSKLVVFPRRAKKPKFGDSSPEEVANATQYTGPLLPVSNATVATEITTITPEMQAFKAYYKLRLERMNARMAGVRKKRAAEEDKDGLGLKK</sequence>
<dbReference type="Pfam" id="PF01294">
    <property type="entry name" value="Ribosomal_L13e"/>
    <property type="match status" value="1"/>
</dbReference>
<comment type="similarity">
    <text evidence="1 4">Belongs to the eukaryotic ribosomal protein eL13 family.</text>
</comment>
<dbReference type="GO" id="GO:0006412">
    <property type="term" value="P:translation"/>
    <property type="evidence" value="ECO:0007669"/>
    <property type="project" value="InterPro"/>
</dbReference>
<dbReference type="PANTHER" id="PTHR11722:SF0">
    <property type="entry name" value="LARGE RIBOSOMAL SUBUNIT PROTEIN EL13"/>
    <property type="match status" value="1"/>
</dbReference>
<dbReference type="GO" id="GO:0022625">
    <property type="term" value="C:cytosolic large ribosomal subunit"/>
    <property type="evidence" value="ECO:0007669"/>
    <property type="project" value="TreeGrafter"/>
</dbReference>
<dbReference type="InterPro" id="IPR018256">
    <property type="entry name" value="Ribosomal_eL13_CS"/>
</dbReference>
<dbReference type="OrthoDB" id="10264538at2759"/>
<dbReference type="GO" id="GO:0003735">
    <property type="term" value="F:structural constituent of ribosome"/>
    <property type="evidence" value="ECO:0007669"/>
    <property type="project" value="InterPro"/>
</dbReference>
<evidence type="ECO:0000313" key="7">
    <source>
        <dbReference type="Proteomes" id="UP000265515"/>
    </source>
</evidence>
<accession>A0A388MAD1</accession>
<evidence type="ECO:0000256" key="3">
    <source>
        <dbReference type="ARBA" id="ARBA00023274"/>
    </source>
</evidence>
<dbReference type="Gene3D" id="1.20.5.110">
    <property type="match status" value="1"/>
</dbReference>
<feature type="compositionally biased region" description="Basic and acidic residues" evidence="5">
    <location>
        <begin position="198"/>
        <end position="210"/>
    </location>
</feature>
<evidence type="ECO:0000256" key="2">
    <source>
        <dbReference type="ARBA" id="ARBA00022980"/>
    </source>
</evidence>
<dbReference type="PROSITE" id="PS01104">
    <property type="entry name" value="RIBOSOMAL_L13E"/>
    <property type="match status" value="1"/>
</dbReference>
<organism evidence="6 7">
    <name type="scientific">Chara braunii</name>
    <name type="common">Braun's stonewort</name>
    <dbReference type="NCBI Taxonomy" id="69332"/>
    <lineage>
        <taxon>Eukaryota</taxon>
        <taxon>Viridiplantae</taxon>
        <taxon>Streptophyta</taxon>
        <taxon>Charophyceae</taxon>
        <taxon>Charales</taxon>
        <taxon>Characeae</taxon>
        <taxon>Chara</taxon>
    </lineage>
</organism>
<dbReference type="FunFam" id="1.20.5.110:FF:000003">
    <property type="entry name" value="60S ribosomal protein L13"/>
    <property type="match status" value="1"/>
</dbReference>
<keyword evidence="3 4" id="KW-0687">Ribonucleoprotein</keyword>
<keyword evidence="2 4" id="KW-0689">Ribosomal protein</keyword>
<keyword evidence="7" id="KW-1185">Reference proteome</keyword>
<evidence type="ECO:0000256" key="5">
    <source>
        <dbReference type="SAM" id="MobiDB-lite"/>
    </source>
</evidence>
<dbReference type="InterPro" id="IPR001380">
    <property type="entry name" value="Ribosomal_eL13"/>
</dbReference>
<dbReference type="Proteomes" id="UP000265515">
    <property type="component" value="Unassembled WGS sequence"/>
</dbReference>
<dbReference type="OMA" id="IQKNHFR"/>
<dbReference type="PANTHER" id="PTHR11722">
    <property type="entry name" value="60S RIBOSOMAL PROTEIN L13"/>
    <property type="match status" value="1"/>
</dbReference>
<evidence type="ECO:0000256" key="1">
    <source>
        <dbReference type="ARBA" id="ARBA00005640"/>
    </source>
</evidence>